<dbReference type="GO" id="GO:0006260">
    <property type="term" value="P:DNA replication"/>
    <property type="evidence" value="ECO:0007669"/>
    <property type="project" value="UniProtKB-KW"/>
</dbReference>
<comment type="catalytic activity">
    <reaction evidence="6">
        <text>DNA(n) + a 2'-deoxyribonucleoside 5'-triphosphate = DNA(n+1) + diphosphate</text>
        <dbReference type="Rhea" id="RHEA:22508"/>
        <dbReference type="Rhea" id="RHEA-COMP:17339"/>
        <dbReference type="Rhea" id="RHEA-COMP:17340"/>
        <dbReference type="ChEBI" id="CHEBI:33019"/>
        <dbReference type="ChEBI" id="CHEBI:61560"/>
        <dbReference type="ChEBI" id="CHEBI:173112"/>
        <dbReference type="EC" id="2.7.7.7"/>
    </reaction>
</comment>
<dbReference type="Pfam" id="PF07733">
    <property type="entry name" value="DNA_pol3_alpha"/>
    <property type="match status" value="1"/>
</dbReference>
<dbReference type="Pfam" id="PF14579">
    <property type="entry name" value="HHH_6"/>
    <property type="match status" value="1"/>
</dbReference>
<dbReference type="EC" id="2.7.7.7" evidence="1"/>
<gene>
    <name evidence="8" type="ORF">EHT25_18590</name>
</gene>
<comment type="caution">
    <text evidence="8">The sequence shown here is derived from an EMBL/GenBank/DDBJ whole genome shotgun (WGS) entry which is preliminary data.</text>
</comment>
<feature type="domain" description="Polymerase/histidinol phosphatase N-terminal" evidence="7">
    <location>
        <begin position="1"/>
        <end position="68"/>
    </location>
</feature>
<proteinExistence type="predicted"/>
<dbReference type="InterPro" id="IPR016195">
    <property type="entry name" value="Pol/histidinol_Pase-like"/>
</dbReference>
<evidence type="ECO:0000256" key="5">
    <source>
        <dbReference type="ARBA" id="ARBA00022932"/>
    </source>
</evidence>
<evidence type="ECO:0000256" key="4">
    <source>
        <dbReference type="ARBA" id="ARBA00022705"/>
    </source>
</evidence>
<dbReference type="GO" id="GO:0008408">
    <property type="term" value="F:3'-5' exonuclease activity"/>
    <property type="evidence" value="ECO:0007669"/>
    <property type="project" value="InterPro"/>
</dbReference>
<keyword evidence="3" id="KW-0548">Nucleotidyltransferase</keyword>
<evidence type="ECO:0000256" key="6">
    <source>
        <dbReference type="ARBA" id="ARBA00049244"/>
    </source>
</evidence>
<keyword evidence="2" id="KW-0808">Transferase</keyword>
<dbReference type="CDD" id="cd04485">
    <property type="entry name" value="DnaE_OBF"/>
    <property type="match status" value="1"/>
</dbReference>
<dbReference type="SUPFAM" id="SSF89550">
    <property type="entry name" value="PHP domain-like"/>
    <property type="match status" value="1"/>
</dbReference>
<evidence type="ECO:0000256" key="3">
    <source>
        <dbReference type="ARBA" id="ARBA00022695"/>
    </source>
</evidence>
<evidence type="ECO:0000259" key="7">
    <source>
        <dbReference type="SMART" id="SM00481"/>
    </source>
</evidence>
<name>A0A3P1BN55_9BACT</name>
<dbReference type="Gene3D" id="3.20.20.140">
    <property type="entry name" value="Metal-dependent hydrolases"/>
    <property type="match status" value="2"/>
</dbReference>
<dbReference type="InterPro" id="IPR011708">
    <property type="entry name" value="DNA_pol3_alpha_NTPase_dom"/>
</dbReference>
<dbReference type="InterPro" id="IPR003141">
    <property type="entry name" value="Pol/His_phosphatase_N"/>
</dbReference>
<organism evidence="8 9">
    <name type="scientific">Larkinella rosea</name>
    <dbReference type="NCBI Taxonomy" id="2025312"/>
    <lineage>
        <taxon>Bacteria</taxon>
        <taxon>Pseudomonadati</taxon>
        <taxon>Bacteroidota</taxon>
        <taxon>Cytophagia</taxon>
        <taxon>Cytophagales</taxon>
        <taxon>Spirosomataceae</taxon>
        <taxon>Larkinella</taxon>
    </lineage>
</organism>
<dbReference type="Gene3D" id="1.10.150.870">
    <property type="match status" value="1"/>
</dbReference>
<dbReference type="NCBIfam" id="TIGR00594">
    <property type="entry name" value="polc"/>
    <property type="match status" value="1"/>
</dbReference>
<dbReference type="Proteomes" id="UP000271925">
    <property type="component" value="Unassembled WGS sequence"/>
</dbReference>
<dbReference type="SMART" id="SM00481">
    <property type="entry name" value="POLIIIAc"/>
    <property type="match status" value="1"/>
</dbReference>
<dbReference type="InterPro" id="IPR029460">
    <property type="entry name" value="DNAPol_HHH"/>
</dbReference>
<dbReference type="OrthoDB" id="9803237at2"/>
<evidence type="ECO:0000256" key="2">
    <source>
        <dbReference type="ARBA" id="ARBA00022679"/>
    </source>
</evidence>
<dbReference type="RefSeq" id="WP_124876629.1">
    <property type="nucleotide sequence ID" value="NZ_RQJO01000009.1"/>
</dbReference>
<sequence length="998" mass="115832">MYLNVHSYFSLRYGTLSPENLVNQAVTLGIQTLALTDINTVSGVFQFVKCCRAAEIQPVVGVEFRNRQQLAYVCIARNLDGFAEINRFLTQYLLSKKDFPLRAPDFQQVSVIYPIENLDHFTDLGSQEYVGVQAVTNTSQLWRHGHKIKPHQVVLLQPMTYVDKIGFNLHKLLRAIDHNCLLSRLTEYETVLPNEFFRSPTELEAVFRDWPEVINNTQNLLANCTFDFDFSMPKNRKFYTLSKHDDLNLLRKLAEEGMRDRYGSDHAEARRRVDNELKTIEELNFSSYFLITWDIIRYAHSRGYHHVGRGSGANSIVAYCMRITDVDPIALDLYFERFINPERTSPPDFDIDFSWDERDDIIDYIFKMYGRHHVCMVANYVTFQDRAAYRELGKVFGLPKSELDELVANPQAAPPNEYNKYIFRYAKELEHFPNYLGIHAGGILISETPLYQYTALELPPKGFPICQFDMHVAEDIGFAKWDILSQRGLGHIKEAVDLVRKNRQIQIDIHRIQDFVKDEKVRRQLQSHETMGCFYIESPAMRQLIWKLQCADYLTLVAASSVIRPGVASSGMMSEYIRRHHNPANYIAVHPKMQELMEETYGVMIYQEDVIKVAHHFAGLTLAEADILRRAMSGKYRGKPQFARIEGRFFENCKAMGYPDAVAREVWRQIQSFGGYSFSKAHSASFAVESYQSLFLKTYYPLEFMVAVINNFGGFYGTEFYVNEARRWGARIEAPDIQHSDYLTRIEGQVIWLGFIHIKSLEKHVVQELILQRNQQRFTSMEDFTRRVPAGLEQLIILIRTGVFRSLENHTKKELLWHAHALVNNYVHHEGVTDLFELEQSQLALPPLWQEAIEDRYDEIELLGFPLLTPFGLLADEIQGITARQLPQHEGHIVTLTGYLITSKRITAKNGRPMVFGYFLDVENHYFDTTHFPQSLEKYPYRGAGMYLLEGKVVVEFGFPSIEVRKMEKLPFKPDPRLEGITQRIEFKKLRHNQQLLE</sequence>
<reference evidence="8 9" key="1">
    <citation type="submission" date="2018-11" db="EMBL/GenBank/DDBJ databases">
        <authorList>
            <person name="Zhou Z."/>
            <person name="Wang G."/>
        </authorList>
    </citation>
    <scope>NUCLEOTIDE SEQUENCE [LARGE SCALE GENOMIC DNA]</scope>
    <source>
        <strain evidence="8 9">KCTC52004</strain>
    </source>
</reference>
<keyword evidence="5" id="KW-0239">DNA-directed DNA polymerase</keyword>
<dbReference type="AlphaFoldDB" id="A0A3P1BN55"/>
<dbReference type="Pfam" id="PF17657">
    <property type="entry name" value="DNA_pol3_finger"/>
    <property type="match status" value="1"/>
</dbReference>
<dbReference type="PANTHER" id="PTHR32294">
    <property type="entry name" value="DNA POLYMERASE III SUBUNIT ALPHA"/>
    <property type="match status" value="1"/>
</dbReference>
<protein>
    <recommendedName>
        <fullName evidence="1">DNA-directed DNA polymerase</fullName>
        <ecNumber evidence="1">2.7.7.7</ecNumber>
    </recommendedName>
</protein>
<evidence type="ECO:0000256" key="1">
    <source>
        <dbReference type="ARBA" id="ARBA00012417"/>
    </source>
</evidence>
<evidence type="ECO:0000313" key="9">
    <source>
        <dbReference type="Proteomes" id="UP000271925"/>
    </source>
</evidence>
<dbReference type="CDD" id="cd07431">
    <property type="entry name" value="PHP_PolIIIA"/>
    <property type="match status" value="1"/>
</dbReference>
<dbReference type="GO" id="GO:0003887">
    <property type="term" value="F:DNA-directed DNA polymerase activity"/>
    <property type="evidence" value="ECO:0007669"/>
    <property type="project" value="UniProtKB-KW"/>
</dbReference>
<keyword evidence="4" id="KW-0235">DNA replication</keyword>
<evidence type="ECO:0000313" key="8">
    <source>
        <dbReference type="EMBL" id="RRB02465.1"/>
    </source>
</evidence>
<keyword evidence="9" id="KW-1185">Reference proteome</keyword>
<dbReference type="InterPro" id="IPR040982">
    <property type="entry name" value="DNA_pol3_finger"/>
</dbReference>
<accession>A0A3P1BN55</accession>
<dbReference type="InterPro" id="IPR004013">
    <property type="entry name" value="PHP_dom"/>
</dbReference>
<dbReference type="EMBL" id="RQJO01000009">
    <property type="protein sequence ID" value="RRB02465.1"/>
    <property type="molecule type" value="Genomic_DNA"/>
</dbReference>
<dbReference type="Pfam" id="PF02811">
    <property type="entry name" value="PHP"/>
    <property type="match status" value="1"/>
</dbReference>
<dbReference type="InterPro" id="IPR004805">
    <property type="entry name" value="DnaE2/DnaE/PolC"/>
</dbReference>